<dbReference type="PANTHER" id="PTHR18063">
    <property type="entry name" value="NF-E2 INDUCIBLE PROTEIN"/>
    <property type="match status" value="1"/>
</dbReference>
<feature type="domain" description="MINDY deubiquitinase" evidence="2">
    <location>
        <begin position="2"/>
        <end position="259"/>
    </location>
</feature>
<sequence>MFVLKKIGFRNKKYRILMQNSNGPCPLLGLANVLILNGKLKLDLDVTEVFYEELVQRISEILFSMYQDPKHQQDGNFMQNLQDCINLFPKLNIGLDVNVKFRKSLDFEYTTDTVIFDMLQIRLFHGWQVNPDHTHYSIISKYSYNSATEMILQAKQLARSENKTEETLKSIYEGEVLEDWIMNETPSQLTYQGIVALHNDMEEGELAVFFRNNHFSTILKRKKEIYLLVTDQGFLNERRIVWEALNQIDGDSQWLDEDFQLFSPGEPDTFEQIDTEDSTKLAKELQEKEDRNLAILYHNDQILQNKAMRAPESYEPYYQEQEFEREFEQEEYKPPLPSFKKKTHKKSPKHSASKPQPAAPPKAKPKHPPEEEDDCTIL</sequence>
<dbReference type="GO" id="GO:0016807">
    <property type="term" value="F:cysteine-type carboxypeptidase activity"/>
    <property type="evidence" value="ECO:0007669"/>
    <property type="project" value="TreeGrafter"/>
</dbReference>
<dbReference type="InterPro" id="IPR007518">
    <property type="entry name" value="MINDY"/>
</dbReference>
<dbReference type="Pfam" id="PF04424">
    <property type="entry name" value="MINDY_DUB"/>
    <property type="match status" value="1"/>
</dbReference>
<feature type="region of interest" description="Disordered" evidence="1">
    <location>
        <begin position="320"/>
        <end position="378"/>
    </location>
</feature>
<dbReference type="GO" id="GO:1990380">
    <property type="term" value="F:K48-linked deubiquitinase activity"/>
    <property type="evidence" value="ECO:0007669"/>
    <property type="project" value="InterPro"/>
</dbReference>
<feature type="compositionally biased region" description="Basic and acidic residues" evidence="1">
    <location>
        <begin position="322"/>
        <end position="333"/>
    </location>
</feature>
<organism evidence="3">
    <name type="scientific">Arcella intermedia</name>
    <dbReference type="NCBI Taxonomy" id="1963864"/>
    <lineage>
        <taxon>Eukaryota</taxon>
        <taxon>Amoebozoa</taxon>
        <taxon>Tubulinea</taxon>
        <taxon>Elardia</taxon>
        <taxon>Arcellinida</taxon>
        <taxon>Sphaerothecina</taxon>
        <taxon>Arcellidae</taxon>
        <taxon>Arcella</taxon>
    </lineage>
</organism>
<reference evidence="3" key="1">
    <citation type="journal article" date="2020" name="J. Eukaryot. Microbiol.">
        <title>De novo Sequencing, Assembly and Annotation of the Transcriptome for the Free-Living Testate Amoeba Arcella intermedia.</title>
        <authorList>
            <person name="Ribeiro G.M."/>
            <person name="Porfirio-Sousa A.L."/>
            <person name="Maurer-Alcala X.X."/>
            <person name="Katz L.A."/>
            <person name="Lahr D.J.G."/>
        </authorList>
    </citation>
    <scope>NUCLEOTIDE SEQUENCE</scope>
</reference>
<dbReference type="GO" id="GO:0005829">
    <property type="term" value="C:cytosol"/>
    <property type="evidence" value="ECO:0007669"/>
    <property type="project" value="TreeGrafter"/>
</dbReference>
<evidence type="ECO:0000259" key="2">
    <source>
        <dbReference type="Pfam" id="PF04424"/>
    </source>
</evidence>
<evidence type="ECO:0000256" key="1">
    <source>
        <dbReference type="SAM" id="MobiDB-lite"/>
    </source>
</evidence>
<dbReference type="PANTHER" id="PTHR18063:SF6">
    <property type="entry name" value="UBIQUITIN CARBOXYL-TERMINAL HYDROLASE"/>
    <property type="match status" value="1"/>
</dbReference>
<dbReference type="GO" id="GO:0071108">
    <property type="term" value="P:protein K48-linked deubiquitination"/>
    <property type="evidence" value="ECO:0007669"/>
    <property type="project" value="TreeGrafter"/>
</dbReference>
<dbReference type="InterPro" id="IPR033979">
    <property type="entry name" value="MINDY_domain"/>
</dbReference>
<evidence type="ECO:0000313" key="3">
    <source>
        <dbReference type="EMBL" id="NDV32777.1"/>
    </source>
</evidence>
<proteinExistence type="predicted"/>
<feature type="compositionally biased region" description="Basic residues" evidence="1">
    <location>
        <begin position="339"/>
        <end position="352"/>
    </location>
</feature>
<dbReference type="AlphaFoldDB" id="A0A6B2L7D4"/>
<protein>
    <recommendedName>
        <fullName evidence="2">MINDY deubiquitinase domain-containing protein</fullName>
    </recommendedName>
</protein>
<dbReference type="GO" id="GO:0071944">
    <property type="term" value="C:cell periphery"/>
    <property type="evidence" value="ECO:0007669"/>
    <property type="project" value="TreeGrafter"/>
</dbReference>
<dbReference type="EMBL" id="GIBP01003808">
    <property type="protein sequence ID" value="NDV32777.1"/>
    <property type="molecule type" value="Transcribed_RNA"/>
</dbReference>
<name>A0A6B2L7D4_9EUKA</name>
<accession>A0A6B2L7D4</accession>
<dbReference type="GO" id="GO:0004843">
    <property type="term" value="F:cysteine-type deubiquitinase activity"/>
    <property type="evidence" value="ECO:0007669"/>
    <property type="project" value="InterPro"/>
</dbReference>